<organism evidence="2 3">
    <name type="scientific">Araneus ventricosus</name>
    <name type="common">Orbweaver spider</name>
    <name type="synonym">Epeira ventricosa</name>
    <dbReference type="NCBI Taxonomy" id="182803"/>
    <lineage>
        <taxon>Eukaryota</taxon>
        <taxon>Metazoa</taxon>
        <taxon>Ecdysozoa</taxon>
        <taxon>Arthropoda</taxon>
        <taxon>Chelicerata</taxon>
        <taxon>Arachnida</taxon>
        <taxon>Araneae</taxon>
        <taxon>Araneomorphae</taxon>
        <taxon>Entelegynae</taxon>
        <taxon>Araneoidea</taxon>
        <taxon>Araneidae</taxon>
        <taxon>Araneus</taxon>
    </lineage>
</organism>
<dbReference type="Proteomes" id="UP000499080">
    <property type="component" value="Unassembled WGS sequence"/>
</dbReference>
<name>A0A4Y2ATW0_ARAVE</name>
<gene>
    <name evidence="2" type="ORF">AVEN_106447_1</name>
</gene>
<protein>
    <submittedName>
        <fullName evidence="2">Uncharacterized protein</fullName>
    </submittedName>
</protein>
<feature type="compositionally biased region" description="Polar residues" evidence="1">
    <location>
        <begin position="99"/>
        <end position="117"/>
    </location>
</feature>
<evidence type="ECO:0000313" key="2">
    <source>
        <dbReference type="EMBL" id="GBL82947.1"/>
    </source>
</evidence>
<comment type="caution">
    <text evidence="2">The sequence shown here is derived from an EMBL/GenBank/DDBJ whole genome shotgun (WGS) entry which is preliminary data.</text>
</comment>
<accession>A0A4Y2ATW0</accession>
<reference evidence="2 3" key="1">
    <citation type="journal article" date="2019" name="Sci. Rep.">
        <title>Orb-weaving spider Araneus ventricosus genome elucidates the spidroin gene catalogue.</title>
        <authorList>
            <person name="Kono N."/>
            <person name="Nakamura H."/>
            <person name="Ohtoshi R."/>
            <person name="Moran D.A.P."/>
            <person name="Shinohara A."/>
            <person name="Yoshida Y."/>
            <person name="Fujiwara M."/>
            <person name="Mori M."/>
            <person name="Tomita M."/>
            <person name="Arakawa K."/>
        </authorList>
    </citation>
    <scope>NUCLEOTIDE SEQUENCE [LARGE SCALE GENOMIC DNA]</scope>
</reference>
<dbReference type="AlphaFoldDB" id="A0A4Y2ATW0"/>
<feature type="region of interest" description="Disordered" evidence="1">
    <location>
        <begin position="93"/>
        <end position="117"/>
    </location>
</feature>
<keyword evidence="3" id="KW-1185">Reference proteome</keyword>
<sequence>MFCFANPTSIPLSHNSEKSLPSLRCTTSTASLSLGLRYSSVKSRRYMNGFSLSPPRSPLLIARDLTMESARDSDHAFPRCEGKGIHLALASPSRPAANEWTSLDDSRPSWNESAVRR</sequence>
<dbReference type="EMBL" id="BGPR01000030">
    <property type="protein sequence ID" value="GBL82947.1"/>
    <property type="molecule type" value="Genomic_DNA"/>
</dbReference>
<evidence type="ECO:0000313" key="3">
    <source>
        <dbReference type="Proteomes" id="UP000499080"/>
    </source>
</evidence>
<evidence type="ECO:0000256" key="1">
    <source>
        <dbReference type="SAM" id="MobiDB-lite"/>
    </source>
</evidence>
<proteinExistence type="predicted"/>